<dbReference type="OrthoDB" id="687180at2759"/>
<name>A0A834X555_9FABA</name>
<reference evidence="2" key="1">
    <citation type="submission" date="2020-09" db="EMBL/GenBank/DDBJ databases">
        <title>Genome-Enabled Discovery of Anthraquinone Biosynthesis in Senna tora.</title>
        <authorList>
            <person name="Kang S.-H."/>
            <person name="Pandey R.P."/>
            <person name="Lee C.-M."/>
            <person name="Sim J.-S."/>
            <person name="Jeong J.-T."/>
            <person name="Choi B.-S."/>
            <person name="Jung M."/>
            <person name="Ginzburg D."/>
            <person name="Zhao K."/>
            <person name="Won S.Y."/>
            <person name="Oh T.-J."/>
            <person name="Yu Y."/>
            <person name="Kim N.-H."/>
            <person name="Lee O.R."/>
            <person name="Lee T.-H."/>
            <person name="Bashyal P."/>
            <person name="Kim T.-S."/>
            <person name="Lee W.-H."/>
            <person name="Kawkins C."/>
            <person name="Kim C.-K."/>
            <person name="Kim J.S."/>
            <person name="Ahn B.O."/>
            <person name="Rhee S.Y."/>
            <person name="Sohng J.K."/>
        </authorList>
    </citation>
    <scope>NUCLEOTIDE SEQUENCE</scope>
    <source>
        <tissue evidence="2">Leaf</tissue>
    </source>
</reference>
<keyword evidence="3" id="KW-1185">Reference proteome</keyword>
<dbReference type="EMBL" id="JAAIUW010000003">
    <property type="protein sequence ID" value="KAF7837970.1"/>
    <property type="molecule type" value="Genomic_DNA"/>
</dbReference>
<evidence type="ECO:0000313" key="3">
    <source>
        <dbReference type="Proteomes" id="UP000634136"/>
    </source>
</evidence>
<protein>
    <submittedName>
        <fullName evidence="2">Uncharacterized protein</fullName>
    </submittedName>
</protein>
<sequence>MEAHKERKEQVEREEGKKHKYENMNNEEEKKKSEIGGAAKRIIGESIISSGNKEAPDDVLAFSRSVHNVDSSLQ</sequence>
<evidence type="ECO:0000313" key="2">
    <source>
        <dbReference type="EMBL" id="KAF7837970.1"/>
    </source>
</evidence>
<accession>A0A834X555</accession>
<feature type="compositionally biased region" description="Basic and acidic residues" evidence="1">
    <location>
        <begin position="1"/>
        <end position="17"/>
    </location>
</feature>
<dbReference type="AlphaFoldDB" id="A0A834X555"/>
<comment type="caution">
    <text evidence="2">The sequence shown here is derived from an EMBL/GenBank/DDBJ whole genome shotgun (WGS) entry which is preliminary data.</text>
</comment>
<feature type="region of interest" description="Disordered" evidence="1">
    <location>
        <begin position="1"/>
        <end position="37"/>
    </location>
</feature>
<organism evidence="2 3">
    <name type="scientific">Senna tora</name>
    <dbReference type="NCBI Taxonomy" id="362788"/>
    <lineage>
        <taxon>Eukaryota</taxon>
        <taxon>Viridiplantae</taxon>
        <taxon>Streptophyta</taxon>
        <taxon>Embryophyta</taxon>
        <taxon>Tracheophyta</taxon>
        <taxon>Spermatophyta</taxon>
        <taxon>Magnoliopsida</taxon>
        <taxon>eudicotyledons</taxon>
        <taxon>Gunneridae</taxon>
        <taxon>Pentapetalae</taxon>
        <taxon>rosids</taxon>
        <taxon>fabids</taxon>
        <taxon>Fabales</taxon>
        <taxon>Fabaceae</taxon>
        <taxon>Caesalpinioideae</taxon>
        <taxon>Cassia clade</taxon>
        <taxon>Senna</taxon>
    </lineage>
</organism>
<gene>
    <name evidence="2" type="ORF">G2W53_006452</name>
</gene>
<dbReference type="Proteomes" id="UP000634136">
    <property type="component" value="Unassembled WGS sequence"/>
</dbReference>
<proteinExistence type="predicted"/>
<evidence type="ECO:0000256" key="1">
    <source>
        <dbReference type="SAM" id="MobiDB-lite"/>
    </source>
</evidence>